<proteinExistence type="predicted"/>
<organism evidence="1 2">
    <name type="scientific">Rhodococcus artemisiae</name>
    <dbReference type="NCBI Taxonomy" id="714159"/>
    <lineage>
        <taxon>Bacteria</taxon>
        <taxon>Bacillati</taxon>
        <taxon>Actinomycetota</taxon>
        <taxon>Actinomycetes</taxon>
        <taxon>Mycobacteriales</taxon>
        <taxon>Nocardiaceae</taxon>
        <taxon>Rhodococcus</taxon>
    </lineage>
</organism>
<comment type="caution">
    <text evidence="1">The sequence shown here is derived from an EMBL/GenBank/DDBJ whole genome shotgun (WGS) entry which is preliminary data.</text>
</comment>
<dbReference type="Proteomes" id="UP001336020">
    <property type="component" value="Unassembled WGS sequence"/>
</dbReference>
<reference evidence="1 2" key="1">
    <citation type="submission" date="2023-07" db="EMBL/GenBank/DDBJ databases">
        <authorList>
            <person name="Girao M."/>
            <person name="Carvalho M.F."/>
        </authorList>
    </citation>
    <scope>NUCLEOTIDE SEQUENCE [LARGE SCALE GENOMIC DNA]</scope>
    <source>
        <strain evidence="1 2">YIM65754</strain>
    </source>
</reference>
<name>A0ABU7L683_9NOCA</name>
<sequence length="99" mass="10070">MTLKVDPQALRAFAASVGGAADAIGESDIGAPYAHSQSALPGTGFSDTGARGHLATAQALANIRQRLLEVTDISNGAADDYEIAEADFVAALAAMDLPR</sequence>
<dbReference type="RefSeq" id="WP_330132087.1">
    <property type="nucleotide sequence ID" value="NZ_JAUTXY010000002.1"/>
</dbReference>
<accession>A0ABU7L683</accession>
<protein>
    <recommendedName>
        <fullName evidence="3">Excreted virulence factor EspC (Type VII ESX diderm)</fullName>
    </recommendedName>
</protein>
<dbReference type="EMBL" id="JAUTXY010000002">
    <property type="protein sequence ID" value="MEE2056804.1"/>
    <property type="molecule type" value="Genomic_DNA"/>
</dbReference>
<keyword evidence="2" id="KW-1185">Reference proteome</keyword>
<gene>
    <name evidence="1" type="ORF">Q7514_04605</name>
</gene>
<evidence type="ECO:0000313" key="1">
    <source>
        <dbReference type="EMBL" id="MEE2056804.1"/>
    </source>
</evidence>
<evidence type="ECO:0000313" key="2">
    <source>
        <dbReference type="Proteomes" id="UP001336020"/>
    </source>
</evidence>
<evidence type="ECO:0008006" key="3">
    <source>
        <dbReference type="Google" id="ProtNLM"/>
    </source>
</evidence>